<comment type="catalytic activity">
    <reaction evidence="9">
        <text>3 propionate 3-nitronate + 3 O2 + H2O = 3 3-oxopropanoate + 2 nitrate + nitrite + H2O2 + 3 H(+)</text>
        <dbReference type="Rhea" id="RHEA:57332"/>
        <dbReference type="ChEBI" id="CHEBI:15377"/>
        <dbReference type="ChEBI" id="CHEBI:15378"/>
        <dbReference type="ChEBI" id="CHEBI:15379"/>
        <dbReference type="ChEBI" id="CHEBI:16240"/>
        <dbReference type="ChEBI" id="CHEBI:16301"/>
        <dbReference type="ChEBI" id="CHEBI:17632"/>
        <dbReference type="ChEBI" id="CHEBI:33190"/>
        <dbReference type="ChEBI" id="CHEBI:136067"/>
    </reaction>
</comment>
<evidence type="ECO:0000256" key="3">
    <source>
        <dbReference type="ARBA" id="ARBA00022575"/>
    </source>
</evidence>
<keyword evidence="3" id="KW-0216">Detoxification</keyword>
<dbReference type="InterPro" id="IPR004136">
    <property type="entry name" value="NMO"/>
</dbReference>
<gene>
    <name evidence="10" type="primary">nmoA</name>
    <name evidence="10" type="ORF">LMG27952_04665</name>
</gene>
<sequence length="373" mass="38495">MSSVPALRTSPESSTPFSRRFGLRLPLVQGPMAGGPTTPALVAAVSNAGGLGFLAGAALAPEKIASEVAAIRALSDKPFGVNLFVLDAANPNEATVRRALEAVDPLAAHFGLPPGAALARYAPDFRAQLDTVIELRVPVVSFTFGLLPAADVVRLHAAGSYVMGTATHVAEGLAWRDAGADAIVAQGAEAGGHRGTFIGEAPHALVGTMALVPQLVDAVGLPVLAAGGIMDGRGIVAALALGAQGVQMGTAFLGCAESAIPADWKARLRASTDTATSVTRAITGRHARGIRNRLMQQLEARHETVAPYPVQNALTQPLRQRAARENDGDYLSLWSGQGAPLSRTRDDGLGAGQIVEALDAEWRAVLCKLSHAS</sequence>
<dbReference type="RefSeq" id="WP_201698270.1">
    <property type="nucleotide sequence ID" value="NZ_CAJHCQ010000013.1"/>
</dbReference>
<dbReference type="CDD" id="cd04730">
    <property type="entry name" value="NPD_like"/>
    <property type="match status" value="1"/>
</dbReference>
<accession>A0ABM8NXE9</accession>
<name>A0ABM8NXE9_9BURK</name>
<dbReference type="PANTHER" id="PTHR42747">
    <property type="entry name" value="NITRONATE MONOOXYGENASE-RELATED"/>
    <property type="match status" value="1"/>
</dbReference>
<keyword evidence="5" id="KW-0288">FMN</keyword>
<dbReference type="SUPFAM" id="SSF51412">
    <property type="entry name" value="Inosine monophosphate dehydrogenase (IMPDH)"/>
    <property type="match status" value="1"/>
</dbReference>
<evidence type="ECO:0000313" key="11">
    <source>
        <dbReference type="Proteomes" id="UP000656319"/>
    </source>
</evidence>
<dbReference type="GO" id="GO:0004497">
    <property type="term" value="F:monooxygenase activity"/>
    <property type="evidence" value="ECO:0007669"/>
    <property type="project" value="UniProtKB-KW"/>
</dbReference>
<keyword evidence="6 10" id="KW-0560">Oxidoreductase</keyword>
<evidence type="ECO:0000256" key="1">
    <source>
        <dbReference type="ARBA" id="ARBA00001917"/>
    </source>
</evidence>
<dbReference type="EMBL" id="CAJHCQ010000013">
    <property type="protein sequence ID" value="CAD6548103.1"/>
    <property type="molecule type" value="Genomic_DNA"/>
</dbReference>
<evidence type="ECO:0000256" key="5">
    <source>
        <dbReference type="ARBA" id="ARBA00022643"/>
    </source>
</evidence>
<dbReference type="Proteomes" id="UP000656319">
    <property type="component" value="Unassembled WGS sequence"/>
</dbReference>
<comment type="cofactor">
    <cofactor evidence="1">
        <name>FMN</name>
        <dbReference type="ChEBI" id="CHEBI:58210"/>
    </cofactor>
</comment>
<comment type="similarity">
    <text evidence="2">Belongs to the nitronate monooxygenase family. NMO class I subfamily.</text>
</comment>
<keyword evidence="4" id="KW-0285">Flavoprotein</keyword>
<dbReference type="Pfam" id="PF03060">
    <property type="entry name" value="NMO"/>
    <property type="match status" value="1"/>
</dbReference>
<comment type="caution">
    <text evidence="10">The sequence shown here is derived from an EMBL/GenBank/DDBJ whole genome shotgun (WGS) entry which is preliminary data.</text>
</comment>
<evidence type="ECO:0000256" key="9">
    <source>
        <dbReference type="ARBA" id="ARBA00049401"/>
    </source>
</evidence>
<evidence type="ECO:0000313" key="10">
    <source>
        <dbReference type="EMBL" id="CAD6548103.1"/>
    </source>
</evidence>
<evidence type="ECO:0000256" key="7">
    <source>
        <dbReference type="ARBA" id="ARBA00023033"/>
    </source>
</evidence>
<evidence type="ECO:0000256" key="4">
    <source>
        <dbReference type="ARBA" id="ARBA00022630"/>
    </source>
</evidence>
<reference evidence="10 11" key="1">
    <citation type="submission" date="2020-10" db="EMBL/GenBank/DDBJ databases">
        <authorList>
            <person name="Peeters C."/>
        </authorList>
    </citation>
    <scope>NUCLEOTIDE SEQUENCE [LARGE SCALE GENOMIC DNA]</scope>
    <source>
        <strain evidence="10 11">LMG 27952</strain>
    </source>
</reference>
<keyword evidence="7 10" id="KW-0503">Monooxygenase</keyword>
<dbReference type="Gene3D" id="3.20.20.70">
    <property type="entry name" value="Aldolase class I"/>
    <property type="match status" value="1"/>
</dbReference>
<evidence type="ECO:0000256" key="6">
    <source>
        <dbReference type="ARBA" id="ARBA00023002"/>
    </source>
</evidence>
<keyword evidence="11" id="KW-1185">Reference proteome</keyword>
<evidence type="ECO:0000256" key="2">
    <source>
        <dbReference type="ARBA" id="ARBA00009881"/>
    </source>
</evidence>
<proteinExistence type="inferred from homology"/>
<dbReference type="InterPro" id="IPR013785">
    <property type="entry name" value="Aldolase_TIM"/>
</dbReference>
<evidence type="ECO:0000256" key="8">
    <source>
        <dbReference type="ARBA" id="ARBA00031155"/>
    </source>
</evidence>
<protein>
    <recommendedName>
        <fullName evidence="8">Propionate 3-nitronate monooxygenase</fullName>
    </recommendedName>
</protein>
<dbReference type="PANTHER" id="PTHR42747:SF3">
    <property type="entry name" value="NITRONATE MONOOXYGENASE-RELATED"/>
    <property type="match status" value="1"/>
</dbReference>
<organism evidence="10 11">
    <name type="scientific">Paraburkholderia hiiakae</name>
    <dbReference type="NCBI Taxonomy" id="1081782"/>
    <lineage>
        <taxon>Bacteria</taxon>
        <taxon>Pseudomonadati</taxon>
        <taxon>Pseudomonadota</taxon>
        <taxon>Betaproteobacteria</taxon>
        <taxon>Burkholderiales</taxon>
        <taxon>Burkholderiaceae</taxon>
        <taxon>Paraburkholderia</taxon>
    </lineage>
</organism>